<feature type="domain" description="DUF7834" evidence="2">
    <location>
        <begin position="196"/>
        <end position="445"/>
    </location>
</feature>
<dbReference type="InterPro" id="IPR004919">
    <property type="entry name" value="GmrSD_N"/>
</dbReference>
<evidence type="ECO:0000259" key="1">
    <source>
        <dbReference type="Pfam" id="PF03235"/>
    </source>
</evidence>
<accession>A0A1H6QTC6</accession>
<evidence type="ECO:0000313" key="3">
    <source>
        <dbReference type="EMBL" id="SEI42720.1"/>
    </source>
</evidence>
<evidence type="ECO:0000313" key="4">
    <source>
        <dbReference type="Proteomes" id="UP000199702"/>
    </source>
</evidence>
<organism evidence="3 4">
    <name type="scientific">Flavobacterium terrigena</name>
    <dbReference type="NCBI Taxonomy" id="402734"/>
    <lineage>
        <taxon>Bacteria</taxon>
        <taxon>Pseudomonadati</taxon>
        <taxon>Bacteroidota</taxon>
        <taxon>Flavobacteriia</taxon>
        <taxon>Flavobacteriales</taxon>
        <taxon>Flavobacteriaceae</taxon>
        <taxon>Flavobacterium</taxon>
    </lineage>
</organism>
<dbReference type="STRING" id="402734.SAMN05660918_0504"/>
<proteinExistence type="predicted"/>
<dbReference type="AlphaFoldDB" id="A0A1H6QTC6"/>
<name>A0A1H6QTC6_9FLAO</name>
<evidence type="ECO:0000259" key="2">
    <source>
        <dbReference type="Pfam" id="PF25202"/>
    </source>
</evidence>
<dbReference type="RefSeq" id="WP_091307347.1">
    <property type="nucleotide sequence ID" value="NZ_CBCSJU010000001.1"/>
</dbReference>
<dbReference type="PANTHER" id="PTHR35149:SF2">
    <property type="entry name" value="DUF262 DOMAIN-CONTAINING PROTEIN"/>
    <property type="match status" value="1"/>
</dbReference>
<dbReference type="OrthoDB" id="9798761at2"/>
<reference evidence="4" key="1">
    <citation type="submission" date="2016-10" db="EMBL/GenBank/DDBJ databases">
        <authorList>
            <person name="Varghese N."/>
            <person name="Submissions S."/>
        </authorList>
    </citation>
    <scope>NUCLEOTIDE SEQUENCE [LARGE SCALE GENOMIC DNA]</scope>
    <source>
        <strain evidence="4">DSM 17934</strain>
    </source>
</reference>
<dbReference type="EMBL" id="FNYA01000001">
    <property type="protein sequence ID" value="SEI42720.1"/>
    <property type="molecule type" value="Genomic_DNA"/>
</dbReference>
<dbReference type="InterPro" id="IPR057156">
    <property type="entry name" value="DUF7834"/>
</dbReference>
<feature type="domain" description="GmrSD restriction endonucleases N-terminal" evidence="1">
    <location>
        <begin position="10"/>
        <end position="177"/>
    </location>
</feature>
<dbReference type="Pfam" id="PF25202">
    <property type="entry name" value="DUF7834"/>
    <property type="match status" value="1"/>
</dbReference>
<dbReference type="Pfam" id="PF03235">
    <property type="entry name" value="GmrSD_N"/>
    <property type="match status" value="1"/>
</dbReference>
<sequence length="514" mass="60826">MLDLTKSFKDILNLNLPLAIHKSQRPYVWDTDKVNRLIEDLEDFKKRCDKKSFNSLNYYMSTIVLFKNTEGKNQLEIIDGQQRITTLLLLDYFANGAQSILKSNPESVIFEYSSNISAQNIQKVKLFLKQDDVFNRLLSIKDIINKRLIFTVVEVETEDEAFTYFDTQNNRGKKPSIDVVLKAVHLRGIIKDEELQKECAEKWESIERFAFHGINIPGESDGFLYPFIKCFLWRSRTWKFNKASFSNDNKIENTFSRRLSSSDNNIIGFYPQNNIFNNQELQIIDGSLFYTPNPINISNLNKVENLPFQLRQPLKKGLTFFLYLEKYALIYKRLFTENENEYSEEINLFKTFYKKIYNSHSEYMKQYYMLCIMMYFDKFNEVNLLHFAYALDYLVGAERISNYYIFDVKYKNINNNYNVLDAIQMAYSPKEVIDFIVNNKEIETKKIGAINKVITTYLYDTKHYYEGGIKKQVPYRITETATDNENEITKIDLIKELNQLVEKRKSWLLNKINT</sequence>
<keyword evidence="4" id="KW-1185">Reference proteome</keyword>
<gene>
    <name evidence="3" type="ORF">SAMN05660918_0504</name>
</gene>
<dbReference type="Proteomes" id="UP000199702">
    <property type="component" value="Unassembled WGS sequence"/>
</dbReference>
<protein>
    <submittedName>
        <fullName evidence="3">Uncharacterized protein</fullName>
    </submittedName>
</protein>
<dbReference type="PANTHER" id="PTHR35149">
    <property type="entry name" value="SLL5132 PROTEIN"/>
    <property type="match status" value="1"/>
</dbReference>